<evidence type="ECO:0000259" key="6">
    <source>
        <dbReference type="SMART" id="SM00752"/>
    </source>
</evidence>
<evidence type="ECO:0000256" key="2">
    <source>
        <dbReference type="ARBA" id="ARBA00022692"/>
    </source>
</evidence>
<evidence type="ECO:0000256" key="3">
    <source>
        <dbReference type="ARBA" id="ARBA00022989"/>
    </source>
</evidence>
<feature type="transmembrane region" description="Helical" evidence="5">
    <location>
        <begin position="169"/>
        <end position="193"/>
    </location>
</feature>
<evidence type="ECO:0000256" key="1">
    <source>
        <dbReference type="ARBA" id="ARBA00004127"/>
    </source>
</evidence>
<keyword evidence="2 5" id="KW-0812">Transmembrane</keyword>
<dbReference type="SMART" id="SM00752">
    <property type="entry name" value="HTTM"/>
    <property type="match status" value="1"/>
</dbReference>
<dbReference type="PANTHER" id="PTHR39535:SF2">
    <property type="entry name" value="HTTM DOMAIN-CONTAINING PROTEIN"/>
    <property type="match status" value="1"/>
</dbReference>
<name>U2YFT6_9EURY</name>
<dbReference type="InterPro" id="IPR053934">
    <property type="entry name" value="HTTM_dom"/>
</dbReference>
<evidence type="ECO:0000256" key="5">
    <source>
        <dbReference type="SAM" id="Phobius"/>
    </source>
</evidence>
<proteinExistence type="predicted"/>
<comment type="caution">
    <text evidence="7">The sequence shown here is derived from an EMBL/GenBank/DDBJ whole genome shotgun (WGS) entry which is preliminary data.</text>
</comment>
<dbReference type="InterPro" id="IPR011020">
    <property type="entry name" value="HTTM-like"/>
</dbReference>
<dbReference type="RefSeq" id="WP_020220932.1">
    <property type="nucleotide sequence ID" value="NZ_BANO01000019.1"/>
</dbReference>
<dbReference type="eggNOG" id="arCOG06405">
    <property type="taxonomic scope" value="Archaea"/>
</dbReference>
<organism evidence="7 8">
    <name type="scientific">Halarchaeum acidiphilum MH1-52-1</name>
    <dbReference type="NCBI Taxonomy" id="1261545"/>
    <lineage>
        <taxon>Archaea</taxon>
        <taxon>Methanobacteriati</taxon>
        <taxon>Methanobacteriota</taxon>
        <taxon>Stenosarchaea group</taxon>
        <taxon>Halobacteria</taxon>
        <taxon>Halobacteriales</taxon>
        <taxon>Halobacteriaceae</taxon>
    </lineage>
</organism>
<keyword evidence="3 5" id="KW-1133">Transmembrane helix</keyword>
<dbReference type="Pfam" id="PF05090">
    <property type="entry name" value="HTTM"/>
    <property type="match status" value="1"/>
</dbReference>
<dbReference type="EMBL" id="BATA01000043">
    <property type="protein sequence ID" value="GAD52996.1"/>
    <property type="molecule type" value="Genomic_DNA"/>
</dbReference>
<dbReference type="PANTHER" id="PTHR39535">
    <property type="entry name" value="SPORULATION-DELAYING PROTEIN SDPB"/>
    <property type="match status" value="1"/>
</dbReference>
<evidence type="ECO:0000256" key="4">
    <source>
        <dbReference type="ARBA" id="ARBA00023136"/>
    </source>
</evidence>
<dbReference type="Proteomes" id="UP000016986">
    <property type="component" value="Unassembled WGS sequence"/>
</dbReference>
<accession>U2YFT6</accession>
<dbReference type="OrthoDB" id="327281at2157"/>
<evidence type="ECO:0000313" key="7">
    <source>
        <dbReference type="EMBL" id="GAD52996.1"/>
    </source>
</evidence>
<feature type="transmembrane region" description="Helical" evidence="5">
    <location>
        <begin position="85"/>
        <end position="103"/>
    </location>
</feature>
<dbReference type="AlphaFoldDB" id="U2YFT6"/>
<feature type="transmembrane region" description="Helical" evidence="5">
    <location>
        <begin position="337"/>
        <end position="356"/>
    </location>
</feature>
<dbReference type="GO" id="GO:0012505">
    <property type="term" value="C:endomembrane system"/>
    <property type="evidence" value="ECO:0007669"/>
    <property type="project" value="UniProtKB-SubCell"/>
</dbReference>
<evidence type="ECO:0000313" key="8">
    <source>
        <dbReference type="Proteomes" id="UP000016986"/>
    </source>
</evidence>
<keyword evidence="8" id="KW-1185">Reference proteome</keyword>
<feature type="transmembrane region" description="Helical" evidence="5">
    <location>
        <begin position="256"/>
        <end position="281"/>
    </location>
</feature>
<gene>
    <name evidence="7" type="ORF">MBEHAL_1756</name>
</gene>
<dbReference type="InterPro" id="IPR052964">
    <property type="entry name" value="Sporulation_signal_mat"/>
</dbReference>
<feature type="transmembrane region" description="Helical" evidence="5">
    <location>
        <begin position="228"/>
        <end position="249"/>
    </location>
</feature>
<reference evidence="7 8" key="1">
    <citation type="submission" date="2013-09" db="EMBL/GenBank/DDBJ databases">
        <title>Whole genome sequencing of Halarchaeum acidiphilum strain MH1-52-1.</title>
        <authorList>
            <person name="Shimane Y."/>
            <person name="Minegishi H."/>
            <person name="Nishi S."/>
            <person name="Echigo A."/>
            <person name="Shuto A."/>
            <person name="Konishi M."/>
            <person name="Ito T."/>
            <person name="Ohkuma M."/>
            <person name="Ohta Y."/>
            <person name="Nagano Y."/>
            <person name="Tsubouchi T."/>
            <person name="Mori K."/>
            <person name="Usui K."/>
            <person name="Kamekura M."/>
            <person name="Usami R."/>
            <person name="Takaki Y."/>
            <person name="Hatada Y."/>
        </authorList>
    </citation>
    <scope>NUCLEOTIDE SEQUENCE [LARGE SCALE GENOMIC DNA]</scope>
    <source>
        <strain evidence="7 8">JCM 16109</strain>
    </source>
</reference>
<comment type="subcellular location">
    <subcellularLocation>
        <location evidence="1">Endomembrane system</location>
        <topology evidence="1">Multi-pass membrane protein</topology>
    </subcellularLocation>
</comment>
<sequence>MRSRPTTSSALARVRALVASRIGVDRRALAAFRVALALCLCLDLALRARNLTAFYTDAGVLPRTALRDLYPAISALSVHALSGTAWFEIALFALAAGFALALLVGYHTRLALLVSFVLLVSLQARNPLVLNGGDSLLRRLTLWGLLLPLGARWSLDARARVGDATDRSAGVVSAASAALLLQVVFVYVVTALFKHQGTLWDRGLAIRYVFDLREFTVFLGPVLAHHSLLLTAMDYGWVALLTCAPLLVLTTGRARAVLVGCFALAHVGLLCTIGVGIFPLVDLVALLPFVPPFVWDAVEDRLARSRLPALADDVATRLRSPRALTPSLPAPAPVGRLARGTLTVVVCLLLVGMCVWNAASLGYVHLGDDAGGVNPEAYGWNMFAPDPVTTDVWYVAPARLTTGERVDAITGDAVSWAPPPSFAARYPSARWRKYLRNVHKRDLGGLEAGYAGYLCSRWNATHDSGIERLRLAVAVKRARLGGPESVRHHERWNGTCASVT</sequence>
<keyword evidence="4 5" id="KW-0472">Membrane</keyword>
<feature type="domain" description="HTTM-like" evidence="6">
    <location>
        <begin position="21"/>
        <end position="294"/>
    </location>
</feature>
<protein>
    <recommendedName>
        <fullName evidence="6">HTTM-like domain-containing protein</fullName>
    </recommendedName>
</protein>